<comment type="caution">
    <text evidence="7">The sequence shown here is derived from an EMBL/GenBank/DDBJ whole genome shotgun (WGS) entry which is preliminary data.</text>
</comment>
<organism evidence="7 8">
    <name type="scientific">Sodalis ligni</name>
    <dbReference type="NCBI Taxonomy" id="2697027"/>
    <lineage>
        <taxon>Bacteria</taxon>
        <taxon>Pseudomonadati</taxon>
        <taxon>Pseudomonadota</taxon>
        <taxon>Gammaproteobacteria</taxon>
        <taxon>Enterobacterales</taxon>
        <taxon>Bruguierivoracaceae</taxon>
        <taxon>Sodalis</taxon>
    </lineage>
</organism>
<dbReference type="Proteomes" id="UP000294555">
    <property type="component" value="Unassembled WGS sequence"/>
</dbReference>
<feature type="transmembrane region" description="Helical" evidence="6">
    <location>
        <begin position="76"/>
        <end position="96"/>
    </location>
</feature>
<keyword evidence="8" id="KW-1185">Reference proteome</keyword>
<evidence type="ECO:0000256" key="6">
    <source>
        <dbReference type="SAM" id="Phobius"/>
    </source>
</evidence>
<evidence type="ECO:0000313" key="7">
    <source>
        <dbReference type="EMBL" id="TCL05183.1"/>
    </source>
</evidence>
<keyword evidence="4 6" id="KW-1133">Transmembrane helix</keyword>
<gene>
    <name evidence="7" type="ORF">EZJ58_3354</name>
</gene>
<proteinExistence type="inferred from homology"/>
<dbReference type="GO" id="GO:0016020">
    <property type="term" value="C:membrane"/>
    <property type="evidence" value="ECO:0007669"/>
    <property type="project" value="UniProtKB-SubCell"/>
</dbReference>
<evidence type="ECO:0000256" key="1">
    <source>
        <dbReference type="ARBA" id="ARBA00004141"/>
    </source>
</evidence>
<keyword evidence="5 6" id="KW-0472">Membrane</keyword>
<dbReference type="PANTHER" id="PTHR31885">
    <property type="entry name" value="GH04784P"/>
    <property type="match status" value="1"/>
</dbReference>
<dbReference type="AlphaFoldDB" id="A0A4R1NCS7"/>
<comment type="similarity">
    <text evidence="2">Belongs to the TMEM86 family.</text>
</comment>
<evidence type="ECO:0000256" key="2">
    <source>
        <dbReference type="ARBA" id="ARBA00007375"/>
    </source>
</evidence>
<feature type="transmembrane region" description="Helical" evidence="6">
    <location>
        <begin position="159"/>
        <end position="177"/>
    </location>
</feature>
<dbReference type="PANTHER" id="PTHR31885:SF6">
    <property type="entry name" value="GH04784P"/>
    <property type="match status" value="1"/>
</dbReference>
<reference evidence="7 8" key="1">
    <citation type="submission" date="2019-02" db="EMBL/GenBank/DDBJ databases">
        <title>Investigation of anaerobic lignin degradation for improved lignocellulosic biofuels.</title>
        <authorList>
            <person name="Deangelis K."/>
        </authorList>
    </citation>
    <scope>NUCLEOTIDE SEQUENCE [LARGE SCALE GENOMIC DNA]</scope>
    <source>
        <strain evidence="7 8">159R</strain>
    </source>
</reference>
<dbReference type="Pfam" id="PF07947">
    <property type="entry name" value="YhhN"/>
    <property type="match status" value="1"/>
</dbReference>
<dbReference type="OrthoDB" id="6496852at2"/>
<accession>A0A4R1NCS7</accession>
<sequence>MLWSFIAVVLSGWLFVDAAYRGPVWQRWLFRPVTLLLLLALACQAPVITATGYLIILGLLATMVADTLLLLPRERMMYVIGAYFLSHLLYTVGFASQMTFTVFWPLPAALLIVGAVLIAVIWSRLEELRWPVCTYIAMTLLMVWVAGEQYFARSNDHGFSLLAGTALLLLATVVWLVSHYRYPFGAARAVIAAGYFAGHFLIVRSLYV</sequence>
<feature type="transmembrane region" description="Helical" evidence="6">
    <location>
        <begin position="128"/>
        <end position="147"/>
    </location>
</feature>
<dbReference type="RefSeq" id="WP_132923915.1">
    <property type="nucleotide sequence ID" value="NZ_SJOI01000001.1"/>
</dbReference>
<evidence type="ECO:0000256" key="5">
    <source>
        <dbReference type="ARBA" id="ARBA00023136"/>
    </source>
</evidence>
<evidence type="ECO:0000256" key="4">
    <source>
        <dbReference type="ARBA" id="ARBA00022989"/>
    </source>
</evidence>
<feature type="transmembrane region" description="Helical" evidence="6">
    <location>
        <begin position="37"/>
        <end position="64"/>
    </location>
</feature>
<dbReference type="InterPro" id="IPR012506">
    <property type="entry name" value="TMEM86B-like"/>
</dbReference>
<evidence type="ECO:0000256" key="3">
    <source>
        <dbReference type="ARBA" id="ARBA00022692"/>
    </source>
</evidence>
<dbReference type="GO" id="GO:0016787">
    <property type="term" value="F:hydrolase activity"/>
    <property type="evidence" value="ECO:0007669"/>
    <property type="project" value="TreeGrafter"/>
</dbReference>
<name>A0A4R1NCS7_9GAMM</name>
<dbReference type="EMBL" id="SJOI01000001">
    <property type="protein sequence ID" value="TCL05183.1"/>
    <property type="molecule type" value="Genomic_DNA"/>
</dbReference>
<protein>
    <submittedName>
        <fullName evidence="7">Putative membrane protein YhhN</fullName>
    </submittedName>
</protein>
<keyword evidence="3 6" id="KW-0812">Transmembrane</keyword>
<evidence type="ECO:0000313" key="8">
    <source>
        <dbReference type="Proteomes" id="UP000294555"/>
    </source>
</evidence>
<feature type="transmembrane region" description="Helical" evidence="6">
    <location>
        <begin position="189"/>
        <end position="207"/>
    </location>
</feature>
<feature type="transmembrane region" description="Helical" evidence="6">
    <location>
        <begin position="102"/>
        <end position="121"/>
    </location>
</feature>
<comment type="subcellular location">
    <subcellularLocation>
        <location evidence="1">Membrane</location>
        <topology evidence="1">Multi-pass membrane protein</topology>
    </subcellularLocation>
</comment>